<sequence>MAIHHGLLQTATRRQRLLCSAAAAIFALGAASSARAAPDACDLSSDTAVCGGDQSAGISGTVGGDLDPNIIETLLVQDLAHNIAPVEGGMA</sequence>
<gene>
    <name evidence="2" type="ORF">P2G67_04265</name>
</gene>
<accession>A0ABT5YK35</accession>
<dbReference type="Proteomes" id="UP001215503">
    <property type="component" value="Unassembled WGS sequence"/>
</dbReference>
<protein>
    <submittedName>
        <fullName evidence="2">Uncharacterized protein</fullName>
    </submittedName>
</protein>
<keyword evidence="3" id="KW-1185">Reference proteome</keyword>
<evidence type="ECO:0000256" key="1">
    <source>
        <dbReference type="SAM" id="SignalP"/>
    </source>
</evidence>
<reference evidence="2 3" key="1">
    <citation type="submission" date="2023-03" db="EMBL/GenBank/DDBJ databases">
        <title>Fodinicurvata sp. CAU 1616 isolated from sea sendiment.</title>
        <authorList>
            <person name="Kim W."/>
        </authorList>
    </citation>
    <scope>NUCLEOTIDE SEQUENCE [LARGE SCALE GENOMIC DNA]</scope>
    <source>
        <strain evidence="2 3">CAU 1616</strain>
    </source>
</reference>
<comment type="caution">
    <text evidence="2">The sequence shown here is derived from an EMBL/GenBank/DDBJ whole genome shotgun (WGS) entry which is preliminary data.</text>
</comment>
<evidence type="ECO:0000313" key="2">
    <source>
        <dbReference type="EMBL" id="MDF2095186.1"/>
    </source>
</evidence>
<keyword evidence="1" id="KW-0732">Signal</keyword>
<name>A0ABT5YK35_9PROT</name>
<dbReference type="EMBL" id="JARHUD010000002">
    <property type="protein sequence ID" value="MDF2095186.1"/>
    <property type="molecule type" value="Genomic_DNA"/>
</dbReference>
<feature type="chain" id="PRO_5047295209" evidence="1">
    <location>
        <begin position="37"/>
        <end position="91"/>
    </location>
</feature>
<dbReference type="RefSeq" id="WP_275820369.1">
    <property type="nucleotide sequence ID" value="NZ_JARHUD010000002.1"/>
</dbReference>
<evidence type="ECO:0000313" key="3">
    <source>
        <dbReference type="Proteomes" id="UP001215503"/>
    </source>
</evidence>
<proteinExistence type="predicted"/>
<feature type="signal peptide" evidence="1">
    <location>
        <begin position="1"/>
        <end position="36"/>
    </location>
</feature>
<organism evidence="2 3">
    <name type="scientific">Aquibaculum arenosum</name>
    <dbReference type="NCBI Taxonomy" id="3032591"/>
    <lineage>
        <taxon>Bacteria</taxon>
        <taxon>Pseudomonadati</taxon>
        <taxon>Pseudomonadota</taxon>
        <taxon>Alphaproteobacteria</taxon>
        <taxon>Rhodospirillales</taxon>
        <taxon>Rhodovibrionaceae</taxon>
        <taxon>Aquibaculum</taxon>
    </lineage>
</organism>